<dbReference type="Proteomes" id="UP000324222">
    <property type="component" value="Unassembled WGS sequence"/>
</dbReference>
<organism evidence="1 2">
    <name type="scientific">Portunus trituberculatus</name>
    <name type="common">Swimming crab</name>
    <name type="synonym">Neptunus trituberculatus</name>
    <dbReference type="NCBI Taxonomy" id="210409"/>
    <lineage>
        <taxon>Eukaryota</taxon>
        <taxon>Metazoa</taxon>
        <taxon>Ecdysozoa</taxon>
        <taxon>Arthropoda</taxon>
        <taxon>Crustacea</taxon>
        <taxon>Multicrustacea</taxon>
        <taxon>Malacostraca</taxon>
        <taxon>Eumalacostraca</taxon>
        <taxon>Eucarida</taxon>
        <taxon>Decapoda</taxon>
        <taxon>Pleocyemata</taxon>
        <taxon>Brachyura</taxon>
        <taxon>Eubrachyura</taxon>
        <taxon>Portunoidea</taxon>
        <taxon>Portunidae</taxon>
        <taxon>Portuninae</taxon>
        <taxon>Portunus</taxon>
    </lineage>
</organism>
<dbReference type="EMBL" id="VSRR010145517">
    <property type="protein sequence ID" value="MPD05337.1"/>
    <property type="molecule type" value="Genomic_DNA"/>
</dbReference>
<proteinExistence type="predicted"/>
<dbReference type="AlphaFoldDB" id="A0A5B7KF67"/>
<gene>
    <name evidence="1" type="ORF">E2C01_101076</name>
</gene>
<evidence type="ECO:0000313" key="2">
    <source>
        <dbReference type="Proteomes" id="UP000324222"/>
    </source>
</evidence>
<protein>
    <submittedName>
        <fullName evidence="1">Uncharacterized protein</fullName>
    </submittedName>
</protein>
<keyword evidence="2" id="KW-1185">Reference proteome</keyword>
<sequence length="66" mass="7232">MESIPSPSVTGQAPDRPQLQCRNMIRLTGIIPDSSWRGECLHIVNCKSDDASTRQGRCDEGYGPEA</sequence>
<reference evidence="1 2" key="1">
    <citation type="submission" date="2019-05" db="EMBL/GenBank/DDBJ databases">
        <title>Another draft genome of Portunus trituberculatus and its Hox gene families provides insights of decapod evolution.</title>
        <authorList>
            <person name="Jeong J.-H."/>
            <person name="Song I."/>
            <person name="Kim S."/>
            <person name="Choi T."/>
            <person name="Kim D."/>
            <person name="Ryu S."/>
            <person name="Kim W."/>
        </authorList>
    </citation>
    <scope>NUCLEOTIDE SEQUENCE [LARGE SCALE GENOMIC DNA]</scope>
    <source>
        <tissue evidence="1">Muscle</tissue>
    </source>
</reference>
<name>A0A5B7KF67_PORTR</name>
<evidence type="ECO:0000313" key="1">
    <source>
        <dbReference type="EMBL" id="MPD05337.1"/>
    </source>
</evidence>
<accession>A0A5B7KF67</accession>
<comment type="caution">
    <text evidence="1">The sequence shown here is derived from an EMBL/GenBank/DDBJ whole genome shotgun (WGS) entry which is preliminary data.</text>
</comment>